<evidence type="ECO:0000313" key="12">
    <source>
        <dbReference type="RefSeq" id="XP_022085501.1"/>
    </source>
</evidence>
<evidence type="ECO:0000256" key="5">
    <source>
        <dbReference type="SAM" id="MobiDB-lite"/>
    </source>
</evidence>
<evidence type="ECO:0000313" key="10">
    <source>
        <dbReference type="RefSeq" id="XP_022085499.1"/>
    </source>
</evidence>
<feature type="domain" description="Protein kinase" evidence="6">
    <location>
        <begin position="494"/>
        <end position="815"/>
    </location>
</feature>
<feature type="region of interest" description="Disordered" evidence="5">
    <location>
        <begin position="221"/>
        <end position="251"/>
    </location>
</feature>
<dbReference type="RefSeq" id="XP_022085498.1">
    <property type="nucleotide sequence ID" value="XM_022229806.1"/>
</dbReference>
<dbReference type="SUPFAM" id="SSF48403">
    <property type="entry name" value="Ankyrin repeat"/>
    <property type="match status" value="1"/>
</dbReference>
<accession>A0A8B7XZ22</accession>
<dbReference type="OMA" id="DIRCANP"/>
<sequence length="887" mass="99237">MSELILAAKRGLYHRVLAEVREGASIDATDNEDATPLYWAACGGHSEICRLLLSKGADTNLAVQWGSTPLHAAADRGHTDCIKYLLRYGADINAQNNNGDTPLHLASFRGHKEACVILVSHGADPTILNNHGKTSHQEAQGAQHKDITKIFTEKKSAYRASSYPLTLPASKDVATTRQRLRASDSDDSLLRAKKTSLRKNLLASSLEKQVERRERPGTKLIPCNLNRLSDDPGSSPAYHHHHRPFSDPTPSLLGGPLNIEEFSDPAKLNNIMSDETDFHRRQEETERDHYIAAIDSLQLKVALLTSQKEALEMQLREGGGSPSQELIRKELEQKLSGMTKELEKQHLERRASDARSRQLAMELFRLKHSKQGYQKRPSLGDLPTCSSSDTSVGTESLISEYKSLCRMKQNSEGSLTKSICSYLQKPYLCQDSSLQHVFALMQEGKAAIQILKTSTTNRLCSIRSSLNELKEELSIDKAGKQWTLEEDYKVMDGRPVDRELRQSEDGLIAQMCVRVLYKDQTYIMKVLMSHRRSPKPLIHQCTADSLGAEFSVLESLCDAPHPHITRICHHFDVPTSELRSIFDVSSFLDSASFGPLSDRTAMVIFPDYCTTLDHLVSSLGVDHSLTSSRSIHNSYEAFVLRLLLQLLKALSHLQTNGIAHRDINAKAVVIDWNMKLVLGEFGHARKLRNDEGQGIPFVEKSQISAGNPLAWSPELLQYSVNGPPKSWQKVLTLTDVYESSDMYSAAAMLCSLFTKLPMEESTQQPDMTAKSLPQISYQPPGFLSSEVKALFERLLRENPAERPTLQEATLRTAMLLYGPRLSAVNSVQDVDAWVQAQDIRMLATPPLLNTRELDELARRLDWELCHDYLHSVSTSELWQLCNDPLVG</sequence>
<dbReference type="RefSeq" id="XP_022085504.1">
    <property type="nucleotide sequence ID" value="XM_022229812.1"/>
</dbReference>
<dbReference type="InterPro" id="IPR000719">
    <property type="entry name" value="Prot_kinase_dom"/>
</dbReference>
<dbReference type="AlphaFoldDB" id="A0A8B7XZ22"/>
<dbReference type="RefSeq" id="XP_022085500.1">
    <property type="nucleotide sequence ID" value="XM_022229808.1"/>
</dbReference>
<evidence type="ECO:0000313" key="15">
    <source>
        <dbReference type="RefSeq" id="XP_022085505.1"/>
    </source>
</evidence>
<keyword evidence="1" id="KW-0677">Repeat</keyword>
<evidence type="ECO:0000313" key="16">
    <source>
        <dbReference type="RefSeq" id="XP_022085506.1"/>
    </source>
</evidence>
<dbReference type="RefSeq" id="XP_022085507.1">
    <property type="nucleotide sequence ID" value="XM_022229815.1"/>
</dbReference>
<keyword evidence="2 3" id="KW-0040">ANK repeat</keyword>
<feature type="repeat" description="ANK" evidence="3">
    <location>
        <begin position="65"/>
        <end position="97"/>
    </location>
</feature>
<gene>
    <name evidence="8 9 10 11 12 13 14 15 16 17" type="primary">LOC110976494</name>
</gene>
<evidence type="ECO:0000259" key="6">
    <source>
        <dbReference type="PROSITE" id="PS50011"/>
    </source>
</evidence>
<dbReference type="PANTHER" id="PTHR24171">
    <property type="entry name" value="ANKYRIN REPEAT DOMAIN-CONTAINING PROTEIN 39-RELATED"/>
    <property type="match status" value="1"/>
</dbReference>
<dbReference type="Proteomes" id="UP000694845">
    <property type="component" value="Unplaced"/>
</dbReference>
<dbReference type="RefSeq" id="XP_022085506.1">
    <property type="nucleotide sequence ID" value="XM_022229814.1"/>
</dbReference>
<dbReference type="GO" id="GO:0004672">
    <property type="term" value="F:protein kinase activity"/>
    <property type="evidence" value="ECO:0007669"/>
    <property type="project" value="InterPro"/>
</dbReference>
<dbReference type="Pfam" id="PF00023">
    <property type="entry name" value="Ank"/>
    <property type="match status" value="1"/>
</dbReference>
<dbReference type="Gene3D" id="1.25.40.20">
    <property type="entry name" value="Ankyrin repeat-containing domain"/>
    <property type="match status" value="2"/>
</dbReference>
<feature type="repeat" description="ANK" evidence="3">
    <location>
        <begin position="32"/>
        <end position="64"/>
    </location>
</feature>
<dbReference type="PROSITE" id="PS50088">
    <property type="entry name" value="ANK_REPEAT"/>
    <property type="match status" value="3"/>
</dbReference>
<dbReference type="SMART" id="SM00248">
    <property type="entry name" value="ANK"/>
    <property type="match status" value="3"/>
</dbReference>
<proteinExistence type="predicted"/>
<dbReference type="RefSeq" id="XP_022085502.1">
    <property type="nucleotide sequence ID" value="XM_022229810.1"/>
</dbReference>
<dbReference type="GeneID" id="110976494"/>
<evidence type="ECO:0000256" key="4">
    <source>
        <dbReference type="SAM" id="Coils"/>
    </source>
</evidence>
<evidence type="ECO:0000256" key="1">
    <source>
        <dbReference type="ARBA" id="ARBA00022737"/>
    </source>
</evidence>
<dbReference type="OrthoDB" id="539213at2759"/>
<dbReference type="SUPFAM" id="SSF56112">
    <property type="entry name" value="Protein kinase-like (PK-like)"/>
    <property type="match status" value="1"/>
</dbReference>
<organism evidence="7 8">
    <name type="scientific">Acanthaster planci</name>
    <name type="common">Crown-of-thorns starfish</name>
    <dbReference type="NCBI Taxonomy" id="133434"/>
    <lineage>
        <taxon>Eukaryota</taxon>
        <taxon>Metazoa</taxon>
        <taxon>Echinodermata</taxon>
        <taxon>Eleutherozoa</taxon>
        <taxon>Asterozoa</taxon>
        <taxon>Asteroidea</taxon>
        <taxon>Valvatacea</taxon>
        <taxon>Valvatida</taxon>
        <taxon>Acanthasteridae</taxon>
        <taxon>Acanthaster</taxon>
    </lineage>
</organism>
<evidence type="ECO:0000313" key="14">
    <source>
        <dbReference type="RefSeq" id="XP_022085504.1"/>
    </source>
</evidence>
<dbReference type="RefSeq" id="XP_022085497.1">
    <property type="nucleotide sequence ID" value="XM_022229805.1"/>
</dbReference>
<dbReference type="Pfam" id="PF12796">
    <property type="entry name" value="Ank_2"/>
    <property type="match status" value="1"/>
</dbReference>
<evidence type="ECO:0000313" key="7">
    <source>
        <dbReference type="Proteomes" id="UP000694845"/>
    </source>
</evidence>
<dbReference type="InterPro" id="IPR011009">
    <property type="entry name" value="Kinase-like_dom_sf"/>
</dbReference>
<evidence type="ECO:0000313" key="17">
    <source>
        <dbReference type="RefSeq" id="XP_022085507.1"/>
    </source>
</evidence>
<evidence type="ECO:0000256" key="3">
    <source>
        <dbReference type="PROSITE-ProRule" id="PRU00023"/>
    </source>
</evidence>
<dbReference type="GO" id="GO:0005524">
    <property type="term" value="F:ATP binding"/>
    <property type="evidence" value="ECO:0007669"/>
    <property type="project" value="InterPro"/>
</dbReference>
<dbReference type="RefSeq" id="XP_022085505.1">
    <property type="nucleotide sequence ID" value="XM_022229813.1"/>
</dbReference>
<evidence type="ECO:0000313" key="11">
    <source>
        <dbReference type="RefSeq" id="XP_022085500.1"/>
    </source>
</evidence>
<reference evidence="8 9" key="1">
    <citation type="submission" date="2025-04" db="UniProtKB">
        <authorList>
            <consortium name="RefSeq"/>
        </authorList>
    </citation>
    <scope>IDENTIFICATION</scope>
</reference>
<evidence type="ECO:0000313" key="13">
    <source>
        <dbReference type="RefSeq" id="XP_022085502.1"/>
    </source>
</evidence>
<keyword evidence="7" id="KW-1185">Reference proteome</keyword>
<dbReference type="InterPro" id="IPR036770">
    <property type="entry name" value="Ankyrin_rpt-contain_sf"/>
</dbReference>
<feature type="repeat" description="ANK" evidence="3">
    <location>
        <begin position="98"/>
        <end position="130"/>
    </location>
</feature>
<dbReference type="PRINTS" id="PR01415">
    <property type="entry name" value="ANKYRIN"/>
</dbReference>
<keyword evidence="4" id="KW-0175">Coiled coil</keyword>
<dbReference type="RefSeq" id="XP_022085501.1">
    <property type="nucleotide sequence ID" value="XM_022229809.1"/>
</dbReference>
<dbReference type="PANTHER" id="PTHR24171:SF9">
    <property type="entry name" value="ANKYRIN REPEAT DOMAIN-CONTAINING PROTEIN 39"/>
    <property type="match status" value="1"/>
</dbReference>
<dbReference type="PROSITE" id="PS50011">
    <property type="entry name" value="PROTEIN_KINASE_DOM"/>
    <property type="match status" value="1"/>
</dbReference>
<dbReference type="SMART" id="SM00220">
    <property type="entry name" value="S_TKc"/>
    <property type="match status" value="1"/>
</dbReference>
<dbReference type="PROSITE" id="PS50297">
    <property type="entry name" value="ANK_REP_REGION"/>
    <property type="match status" value="3"/>
</dbReference>
<dbReference type="Pfam" id="PF00069">
    <property type="entry name" value="Pkinase"/>
    <property type="match status" value="1"/>
</dbReference>
<evidence type="ECO:0000313" key="8">
    <source>
        <dbReference type="RefSeq" id="XP_022085497.1"/>
    </source>
</evidence>
<dbReference type="InterPro" id="IPR002110">
    <property type="entry name" value="Ankyrin_rpt"/>
</dbReference>
<evidence type="ECO:0000313" key="9">
    <source>
        <dbReference type="RefSeq" id="XP_022085498.1"/>
    </source>
</evidence>
<dbReference type="Gene3D" id="1.10.510.10">
    <property type="entry name" value="Transferase(Phosphotransferase) domain 1"/>
    <property type="match status" value="1"/>
</dbReference>
<protein>
    <submittedName>
        <fullName evidence="8 9">Uncharacterized protein LOC110976494 isoform X1</fullName>
    </submittedName>
</protein>
<dbReference type="KEGG" id="aplc:110976494"/>
<evidence type="ECO:0000256" key="2">
    <source>
        <dbReference type="ARBA" id="ARBA00023043"/>
    </source>
</evidence>
<name>A0A8B7XZ22_ACAPL</name>
<dbReference type="RefSeq" id="XP_022085499.1">
    <property type="nucleotide sequence ID" value="XM_022229807.1"/>
</dbReference>
<feature type="coiled-coil region" evidence="4">
    <location>
        <begin position="294"/>
        <end position="348"/>
    </location>
</feature>